<organism evidence="1 2">
    <name type="scientific">Cricetulus griseus</name>
    <name type="common">Chinese hamster</name>
    <name type="synonym">Cricetulus barabensis griseus</name>
    <dbReference type="NCBI Taxonomy" id="10029"/>
    <lineage>
        <taxon>Eukaryota</taxon>
        <taxon>Metazoa</taxon>
        <taxon>Chordata</taxon>
        <taxon>Craniata</taxon>
        <taxon>Vertebrata</taxon>
        <taxon>Euteleostomi</taxon>
        <taxon>Mammalia</taxon>
        <taxon>Eutheria</taxon>
        <taxon>Euarchontoglires</taxon>
        <taxon>Glires</taxon>
        <taxon>Rodentia</taxon>
        <taxon>Myomorpha</taxon>
        <taxon>Muroidea</taxon>
        <taxon>Cricetidae</taxon>
        <taxon>Cricetinae</taxon>
        <taxon>Cricetulus</taxon>
    </lineage>
</organism>
<dbReference type="Proteomes" id="UP000001075">
    <property type="component" value="Unassembled WGS sequence"/>
</dbReference>
<reference evidence="2" key="1">
    <citation type="journal article" date="2011" name="Nat. Biotechnol.">
        <title>The genomic sequence of the Chinese hamster ovary (CHO)-K1 cell line.</title>
        <authorList>
            <person name="Xu X."/>
            <person name="Nagarajan H."/>
            <person name="Lewis N.E."/>
            <person name="Pan S."/>
            <person name="Cai Z."/>
            <person name="Liu X."/>
            <person name="Chen W."/>
            <person name="Xie M."/>
            <person name="Wang W."/>
            <person name="Hammond S."/>
            <person name="Andersen M.R."/>
            <person name="Neff N."/>
            <person name="Passarelli B."/>
            <person name="Koh W."/>
            <person name="Fan H.C."/>
            <person name="Wang J."/>
            <person name="Gui Y."/>
            <person name="Lee K.H."/>
            <person name="Betenbaugh M.J."/>
            <person name="Quake S.R."/>
            <person name="Famili I."/>
            <person name="Palsson B.O."/>
            <person name="Wang J."/>
        </authorList>
    </citation>
    <scope>NUCLEOTIDE SEQUENCE [LARGE SCALE GENOMIC DNA]</scope>
    <source>
        <strain evidence="2">CHO K1 cell line</strain>
    </source>
</reference>
<name>G3GYQ0_CRIGR</name>
<gene>
    <name evidence="1" type="ORF">I79_002955</name>
</gene>
<evidence type="ECO:0000313" key="1">
    <source>
        <dbReference type="EMBL" id="EGV94593.1"/>
    </source>
</evidence>
<accession>G3GYQ0</accession>
<protein>
    <submittedName>
        <fullName evidence="1">Uncharacterized protein</fullName>
    </submittedName>
</protein>
<dbReference type="AlphaFoldDB" id="G3GYQ0"/>
<sequence>MSTRLVPNFRDPLVSATWVLGLTVRSSSKPAVSDSKLPGEVKIMKSEQKAFVFFSRFITPPPQTTLTHRLPFLAYTQLPCYLIAFAPYHTNVSLPGR</sequence>
<dbReference type="EMBL" id="JH000068">
    <property type="protein sequence ID" value="EGV94593.1"/>
    <property type="molecule type" value="Genomic_DNA"/>
</dbReference>
<evidence type="ECO:0000313" key="2">
    <source>
        <dbReference type="Proteomes" id="UP000001075"/>
    </source>
</evidence>
<proteinExistence type="predicted"/>
<dbReference type="InParanoid" id="G3GYQ0"/>